<dbReference type="SUPFAM" id="SSF54695">
    <property type="entry name" value="POZ domain"/>
    <property type="match status" value="1"/>
</dbReference>
<sequence length="345" mass="37933">MPFANIVHDDKLYLADGDLAICSAAADDGTTTVFRVHKAVMAHNSPVFRGMFGLPAAPAAQDCYDGASLVRVTDTAEELRALLDALYNPGALNVTRWDPDAPLALTPAMRLAKKYEVDALAQRIAALLTESWPQTLKQWLRSHAEYTVLAHVCASYDPLLTDGAQLWAQVPEPGAAVRFARAFDVPALLPFAYYTLARTRVGVDWAQFAAAPDEHVARPVRWGALSPEDFVRVMHGREVLGTEVAALQAWAAPASLRALLQPLRCVRANRAECSKHIVALSEMLQAAFTDTNSVQCPDPLGALEKMHGDRDHWPVCPRCAETLETEIRNRQAMLWCGLRKTFQLP</sequence>
<feature type="domain" description="BTB" evidence="1">
    <location>
        <begin position="17"/>
        <end position="88"/>
    </location>
</feature>
<evidence type="ECO:0000259" key="1">
    <source>
        <dbReference type="PROSITE" id="PS50097"/>
    </source>
</evidence>
<dbReference type="PROSITE" id="PS50097">
    <property type="entry name" value="BTB"/>
    <property type="match status" value="1"/>
</dbReference>
<protein>
    <recommendedName>
        <fullName evidence="1">BTB domain-containing protein</fullName>
    </recommendedName>
</protein>
<keyword evidence="3" id="KW-1185">Reference proteome</keyword>
<reference evidence="2 3" key="1">
    <citation type="submission" date="2021-08" db="EMBL/GenBank/DDBJ databases">
        <title>Draft Genome Sequence of Phanerochaete sordida strain YK-624.</title>
        <authorList>
            <person name="Mori T."/>
            <person name="Dohra H."/>
            <person name="Suzuki T."/>
            <person name="Kawagishi H."/>
            <person name="Hirai H."/>
        </authorList>
    </citation>
    <scope>NUCLEOTIDE SEQUENCE [LARGE SCALE GENOMIC DNA]</scope>
    <source>
        <strain evidence="2 3">YK-624</strain>
    </source>
</reference>
<evidence type="ECO:0000313" key="3">
    <source>
        <dbReference type="Proteomes" id="UP000703269"/>
    </source>
</evidence>
<dbReference type="Pfam" id="PF00651">
    <property type="entry name" value="BTB"/>
    <property type="match status" value="1"/>
</dbReference>
<organism evidence="2 3">
    <name type="scientific">Phanerochaete sordida</name>
    <dbReference type="NCBI Taxonomy" id="48140"/>
    <lineage>
        <taxon>Eukaryota</taxon>
        <taxon>Fungi</taxon>
        <taxon>Dikarya</taxon>
        <taxon>Basidiomycota</taxon>
        <taxon>Agaricomycotina</taxon>
        <taxon>Agaricomycetes</taxon>
        <taxon>Polyporales</taxon>
        <taxon>Phanerochaetaceae</taxon>
        <taxon>Phanerochaete</taxon>
    </lineage>
</organism>
<gene>
    <name evidence="2" type="ORF">PsYK624_114740</name>
</gene>
<comment type="caution">
    <text evidence="2">The sequence shown here is derived from an EMBL/GenBank/DDBJ whole genome shotgun (WGS) entry which is preliminary data.</text>
</comment>
<accession>A0A9P3LH88</accession>
<dbReference type="OrthoDB" id="3268787at2759"/>
<dbReference type="AlphaFoldDB" id="A0A9P3LH88"/>
<name>A0A9P3LH88_9APHY</name>
<proteinExistence type="predicted"/>
<dbReference type="Proteomes" id="UP000703269">
    <property type="component" value="Unassembled WGS sequence"/>
</dbReference>
<evidence type="ECO:0000313" key="2">
    <source>
        <dbReference type="EMBL" id="GJE95291.1"/>
    </source>
</evidence>
<dbReference type="InterPro" id="IPR000210">
    <property type="entry name" value="BTB/POZ_dom"/>
</dbReference>
<dbReference type="InterPro" id="IPR011333">
    <property type="entry name" value="SKP1/BTB/POZ_sf"/>
</dbReference>
<dbReference type="Gene3D" id="3.30.710.10">
    <property type="entry name" value="Potassium Channel Kv1.1, Chain A"/>
    <property type="match status" value="1"/>
</dbReference>
<dbReference type="CDD" id="cd18186">
    <property type="entry name" value="BTB_POZ_ZBTB_KLHL-like"/>
    <property type="match status" value="1"/>
</dbReference>
<dbReference type="EMBL" id="BPQB01000047">
    <property type="protein sequence ID" value="GJE95291.1"/>
    <property type="molecule type" value="Genomic_DNA"/>
</dbReference>